<evidence type="ECO:0000313" key="3">
    <source>
        <dbReference type="EMBL" id="KAK7250370.1"/>
    </source>
</evidence>
<feature type="domain" description="Serine aminopeptidase S33" evidence="2">
    <location>
        <begin position="101"/>
        <end position="321"/>
    </location>
</feature>
<evidence type="ECO:0000256" key="1">
    <source>
        <dbReference type="SAM" id="MobiDB-lite"/>
    </source>
</evidence>
<evidence type="ECO:0000313" key="4">
    <source>
        <dbReference type="Proteomes" id="UP001363151"/>
    </source>
</evidence>
<feature type="region of interest" description="Disordered" evidence="1">
    <location>
        <begin position="378"/>
        <end position="397"/>
    </location>
</feature>
<reference evidence="3 4" key="1">
    <citation type="submission" date="2024-03" db="EMBL/GenBank/DDBJ databases">
        <title>Aureococcus anophagefferens CCMP1851 and Kratosvirus quantuckense: Draft genome of a second virus-susceptible host strain in the model system.</title>
        <authorList>
            <person name="Chase E."/>
            <person name="Truchon A.R."/>
            <person name="Schepens W."/>
            <person name="Wilhelm S.W."/>
        </authorList>
    </citation>
    <scope>NUCLEOTIDE SEQUENCE [LARGE SCALE GENOMIC DNA]</scope>
    <source>
        <strain evidence="3 4">CCMP1851</strain>
    </source>
</reference>
<dbReference type="PANTHER" id="PTHR11614">
    <property type="entry name" value="PHOSPHOLIPASE-RELATED"/>
    <property type="match status" value="1"/>
</dbReference>
<feature type="compositionally biased region" description="Low complexity" evidence="1">
    <location>
        <begin position="7"/>
        <end position="33"/>
    </location>
</feature>
<protein>
    <submittedName>
        <fullName evidence="3">Acylglycerol lipase</fullName>
    </submittedName>
</protein>
<dbReference type="Gene3D" id="3.40.50.1820">
    <property type="entry name" value="alpha/beta hydrolase"/>
    <property type="match status" value="1"/>
</dbReference>
<dbReference type="InterPro" id="IPR029058">
    <property type="entry name" value="AB_hydrolase_fold"/>
</dbReference>
<feature type="region of interest" description="Disordered" evidence="1">
    <location>
        <begin position="1"/>
        <end position="49"/>
    </location>
</feature>
<keyword evidence="4" id="KW-1185">Reference proteome</keyword>
<dbReference type="Proteomes" id="UP001363151">
    <property type="component" value="Unassembled WGS sequence"/>
</dbReference>
<sequence>MADDRGAAAGDSVADDLGAAASGGEAAGSTEAAPKTTAWPLRDGTAPGELDKGSLVDAQGLRIATYCVRAANPVAFVVLAHGYRVCARYEWLCATAEGGPHEKWAGSLPERLAASDVSVFMLDHQSHGDSEGLYGDVGPCVESLDDLARDALQLAAAAAAEYPTLPRFLVGSSMGGAIAARCAKLGGKFDGIVFHSPMLYLDDFPSSFSRTVALYALAAAKKLLGPAGETFHTAENAIPSHAREALTEPTFYHGPMLAGTLYACAAAMAGFMDDGGLEDLGCRALLVLHSRADAMCSLAGSEALFERAGAARRTLVVLKGLGGAEPGLLREAGAVSDDLFPRAVLDLPLFHNLCREPHGEPIGAAIAGWLRREADLAGARPPPKLANESRLQRDAFA</sequence>
<dbReference type="EMBL" id="JBBJCI010000037">
    <property type="protein sequence ID" value="KAK7250370.1"/>
    <property type="molecule type" value="Genomic_DNA"/>
</dbReference>
<gene>
    <name evidence="3" type="primary">MGLL</name>
    <name evidence="3" type="ORF">SO694_00007517</name>
</gene>
<accession>A0ABR1GAY8</accession>
<name>A0ABR1GAY8_AURAN</name>
<dbReference type="SUPFAM" id="SSF53474">
    <property type="entry name" value="alpha/beta-Hydrolases"/>
    <property type="match status" value="1"/>
</dbReference>
<dbReference type="InterPro" id="IPR022742">
    <property type="entry name" value="Hydrolase_4"/>
</dbReference>
<dbReference type="Pfam" id="PF12146">
    <property type="entry name" value="Hydrolase_4"/>
    <property type="match status" value="1"/>
</dbReference>
<dbReference type="InterPro" id="IPR051044">
    <property type="entry name" value="MAG_DAG_Lipase"/>
</dbReference>
<evidence type="ECO:0000259" key="2">
    <source>
        <dbReference type="Pfam" id="PF12146"/>
    </source>
</evidence>
<organism evidence="3 4">
    <name type="scientific">Aureococcus anophagefferens</name>
    <name type="common">Harmful bloom alga</name>
    <dbReference type="NCBI Taxonomy" id="44056"/>
    <lineage>
        <taxon>Eukaryota</taxon>
        <taxon>Sar</taxon>
        <taxon>Stramenopiles</taxon>
        <taxon>Ochrophyta</taxon>
        <taxon>Pelagophyceae</taxon>
        <taxon>Pelagomonadales</taxon>
        <taxon>Pelagomonadaceae</taxon>
        <taxon>Aureococcus</taxon>
    </lineage>
</organism>
<comment type="caution">
    <text evidence="3">The sequence shown here is derived from an EMBL/GenBank/DDBJ whole genome shotgun (WGS) entry which is preliminary data.</text>
</comment>
<proteinExistence type="predicted"/>